<feature type="region of interest" description="Disordered" evidence="1">
    <location>
        <begin position="206"/>
        <end position="238"/>
    </location>
</feature>
<evidence type="ECO:0000256" key="1">
    <source>
        <dbReference type="SAM" id="MobiDB-lite"/>
    </source>
</evidence>
<organism evidence="2 3">
    <name type="scientific">Ascobolus immersus RN42</name>
    <dbReference type="NCBI Taxonomy" id="1160509"/>
    <lineage>
        <taxon>Eukaryota</taxon>
        <taxon>Fungi</taxon>
        <taxon>Dikarya</taxon>
        <taxon>Ascomycota</taxon>
        <taxon>Pezizomycotina</taxon>
        <taxon>Pezizomycetes</taxon>
        <taxon>Pezizales</taxon>
        <taxon>Ascobolaceae</taxon>
        <taxon>Ascobolus</taxon>
    </lineage>
</organism>
<evidence type="ECO:0000313" key="3">
    <source>
        <dbReference type="Proteomes" id="UP000275078"/>
    </source>
</evidence>
<evidence type="ECO:0000313" key="2">
    <source>
        <dbReference type="EMBL" id="RPA81391.1"/>
    </source>
</evidence>
<accession>A0A3N4IB16</accession>
<feature type="compositionally biased region" description="Basic residues" evidence="1">
    <location>
        <begin position="41"/>
        <end position="53"/>
    </location>
</feature>
<gene>
    <name evidence="2" type="ORF">BJ508DRAFT_376496</name>
</gene>
<protein>
    <submittedName>
        <fullName evidence="2">Uncharacterized protein</fullName>
    </submittedName>
</protein>
<feature type="compositionally biased region" description="Polar residues" evidence="1">
    <location>
        <begin position="123"/>
        <end position="136"/>
    </location>
</feature>
<feature type="region of interest" description="Disordered" evidence="1">
    <location>
        <begin position="40"/>
        <end position="62"/>
    </location>
</feature>
<name>A0A3N4IB16_ASCIM</name>
<sequence>MTPILALDLLHHQAEMVRSMYYPHTTFTPGAGPCSFGPPPHHTKKLQGKHRKGPSMLHCPTRSDARTPMRITIPPVKLPPRPVTKPKLKRTPLAPITVNVAQLQLGRADPIQVPGVPEKAPPSTGTLPTTTRQRSGTWELASETEEEHTGILRLRTLLAARPAPRTILEAVGDVRWVEPREERDVTPPGTPEAEWDACATPFPANWQGSTPRPGPRPGLQRVTNSASKTREGKHEEGSYFTLPSRFPSRWHWPLAGQRHECDPDDDCEEDSFVGYRSWGAARNVKSGLRVRDAIRNAAKCAGLGEKMEGMMGMMGWAAEEEVGVGGSRRESKL</sequence>
<feature type="compositionally biased region" description="Basic and acidic residues" evidence="1">
    <location>
        <begin position="228"/>
        <end position="237"/>
    </location>
</feature>
<dbReference type="AlphaFoldDB" id="A0A3N4IB16"/>
<proteinExistence type="predicted"/>
<dbReference type="EMBL" id="ML119680">
    <property type="protein sequence ID" value="RPA81391.1"/>
    <property type="molecule type" value="Genomic_DNA"/>
</dbReference>
<keyword evidence="3" id="KW-1185">Reference proteome</keyword>
<feature type="region of interest" description="Disordered" evidence="1">
    <location>
        <begin position="112"/>
        <end position="144"/>
    </location>
</feature>
<reference evidence="2 3" key="1">
    <citation type="journal article" date="2018" name="Nat. Ecol. Evol.">
        <title>Pezizomycetes genomes reveal the molecular basis of ectomycorrhizal truffle lifestyle.</title>
        <authorList>
            <person name="Murat C."/>
            <person name="Payen T."/>
            <person name="Noel B."/>
            <person name="Kuo A."/>
            <person name="Morin E."/>
            <person name="Chen J."/>
            <person name="Kohler A."/>
            <person name="Krizsan K."/>
            <person name="Balestrini R."/>
            <person name="Da Silva C."/>
            <person name="Montanini B."/>
            <person name="Hainaut M."/>
            <person name="Levati E."/>
            <person name="Barry K.W."/>
            <person name="Belfiori B."/>
            <person name="Cichocki N."/>
            <person name="Clum A."/>
            <person name="Dockter R.B."/>
            <person name="Fauchery L."/>
            <person name="Guy J."/>
            <person name="Iotti M."/>
            <person name="Le Tacon F."/>
            <person name="Lindquist E.A."/>
            <person name="Lipzen A."/>
            <person name="Malagnac F."/>
            <person name="Mello A."/>
            <person name="Molinier V."/>
            <person name="Miyauchi S."/>
            <person name="Poulain J."/>
            <person name="Riccioni C."/>
            <person name="Rubini A."/>
            <person name="Sitrit Y."/>
            <person name="Splivallo R."/>
            <person name="Traeger S."/>
            <person name="Wang M."/>
            <person name="Zifcakova L."/>
            <person name="Wipf D."/>
            <person name="Zambonelli A."/>
            <person name="Paolocci F."/>
            <person name="Nowrousian M."/>
            <person name="Ottonello S."/>
            <person name="Baldrian P."/>
            <person name="Spatafora J.W."/>
            <person name="Henrissat B."/>
            <person name="Nagy L.G."/>
            <person name="Aury J.M."/>
            <person name="Wincker P."/>
            <person name="Grigoriev I.V."/>
            <person name="Bonfante P."/>
            <person name="Martin F.M."/>
        </authorList>
    </citation>
    <scope>NUCLEOTIDE SEQUENCE [LARGE SCALE GENOMIC DNA]</scope>
    <source>
        <strain evidence="2 3">RN42</strain>
    </source>
</reference>
<dbReference type="Proteomes" id="UP000275078">
    <property type="component" value="Unassembled WGS sequence"/>
</dbReference>